<dbReference type="RefSeq" id="WP_135975086.1">
    <property type="nucleotide sequence ID" value="NZ_CP039291.1"/>
</dbReference>
<dbReference type="GO" id="GO:0016020">
    <property type="term" value="C:membrane"/>
    <property type="evidence" value="ECO:0007669"/>
    <property type="project" value="TreeGrafter"/>
</dbReference>
<dbReference type="KEGG" id="celz:E5225_05425"/>
<evidence type="ECO:0000256" key="1">
    <source>
        <dbReference type="ARBA" id="ARBA00006484"/>
    </source>
</evidence>
<comment type="similarity">
    <text evidence="1">Belongs to the short-chain dehydrogenases/reductases (SDR) family.</text>
</comment>
<feature type="domain" description="Ketoreductase" evidence="3">
    <location>
        <begin position="12"/>
        <end position="194"/>
    </location>
</feature>
<dbReference type="InterPro" id="IPR036291">
    <property type="entry name" value="NAD(P)-bd_dom_sf"/>
</dbReference>
<protein>
    <submittedName>
        <fullName evidence="4">SDR family NAD(P)-dependent oxidoreductase</fullName>
    </submittedName>
</protein>
<dbReference type="Pfam" id="PF00106">
    <property type="entry name" value="adh_short"/>
    <property type="match status" value="1"/>
</dbReference>
<dbReference type="SMART" id="SM00822">
    <property type="entry name" value="PKS_KR"/>
    <property type="match status" value="1"/>
</dbReference>
<dbReference type="PROSITE" id="PS00061">
    <property type="entry name" value="ADH_SHORT"/>
    <property type="match status" value="1"/>
</dbReference>
<dbReference type="InterPro" id="IPR020904">
    <property type="entry name" value="Sc_DH/Rdtase_CS"/>
</dbReference>
<dbReference type="EMBL" id="CP039291">
    <property type="protein sequence ID" value="QCB93075.1"/>
    <property type="molecule type" value="Genomic_DNA"/>
</dbReference>
<dbReference type="PANTHER" id="PTHR44196:SF1">
    <property type="entry name" value="DEHYDROGENASE_REDUCTASE SDR FAMILY MEMBER 7B"/>
    <property type="match status" value="1"/>
</dbReference>
<dbReference type="AlphaFoldDB" id="A0A4V1CMI6"/>
<name>A0A4V1CMI6_9CELL</name>
<dbReference type="CDD" id="cd05233">
    <property type="entry name" value="SDR_c"/>
    <property type="match status" value="1"/>
</dbReference>
<dbReference type="PRINTS" id="PR00081">
    <property type="entry name" value="GDHRDH"/>
</dbReference>
<dbReference type="Proteomes" id="UP000296469">
    <property type="component" value="Chromosome"/>
</dbReference>
<gene>
    <name evidence="4" type="ORF">E5225_05425</name>
</gene>
<organism evidence="4 5">
    <name type="scientific">Cellulomonas shaoxiangyii</name>
    <dbReference type="NCBI Taxonomy" id="2566013"/>
    <lineage>
        <taxon>Bacteria</taxon>
        <taxon>Bacillati</taxon>
        <taxon>Actinomycetota</taxon>
        <taxon>Actinomycetes</taxon>
        <taxon>Micrococcales</taxon>
        <taxon>Cellulomonadaceae</taxon>
        <taxon>Cellulomonas</taxon>
    </lineage>
</organism>
<dbReference type="OrthoDB" id="9797538at2"/>
<dbReference type="InterPro" id="IPR002347">
    <property type="entry name" value="SDR_fam"/>
</dbReference>
<evidence type="ECO:0000313" key="4">
    <source>
        <dbReference type="EMBL" id="QCB93075.1"/>
    </source>
</evidence>
<sequence>MENDLTDLTVRPLALVTGASSGIGLELARELAERGFDLLVTAENPELTLAADGLAQLGTAVRAVQADLTTADGVQTLLDEVAAVARPIDVAALNAGRGDGGAFLEIPLENDLATVQLNIVANVRLAKGILPAMVQRGAGRVLITSSTGGLMPGPGYATYAASKAFLTSFAEALRHELKDTGVTVTALLPGPTDTDFFEQADMVDTVVGQGSKDDPADVARRGVEALLDGKDKVEANTVKARMQSAMAAVLPDTAKAAMHAGMTKPTGEKAERSDAG</sequence>
<dbReference type="GO" id="GO:0016491">
    <property type="term" value="F:oxidoreductase activity"/>
    <property type="evidence" value="ECO:0007669"/>
    <property type="project" value="UniProtKB-KW"/>
</dbReference>
<reference evidence="4 5" key="1">
    <citation type="submission" date="2019-04" db="EMBL/GenBank/DDBJ databases">
        <title>Isolation and identification of Cellulomonas shaoxiangyii sp. Nov. isolated from feces of the Tibetan antelopes (Pantholops hodgsonii) in the Qinghai-Tibet plateau of China.</title>
        <authorList>
            <person name="Tian Z."/>
        </authorList>
    </citation>
    <scope>NUCLEOTIDE SEQUENCE [LARGE SCALE GENOMIC DNA]</scope>
    <source>
        <strain evidence="4 5">Z28</strain>
    </source>
</reference>
<evidence type="ECO:0000313" key="5">
    <source>
        <dbReference type="Proteomes" id="UP000296469"/>
    </source>
</evidence>
<evidence type="ECO:0000259" key="3">
    <source>
        <dbReference type="SMART" id="SM00822"/>
    </source>
</evidence>
<keyword evidence="5" id="KW-1185">Reference proteome</keyword>
<dbReference type="SUPFAM" id="SSF51735">
    <property type="entry name" value="NAD(P)-binding Rossmann-fold domains"/>
    <property type="match status" value="1"/>
</dbReference>
<dbReference type="PANTHER" id="PTHR44196">
    <property type="entry name" value="DEHYDROGENASE/REDUCTASE SDR FAMILY MEMBER 7B"/>
    <property type="match status" value="1"/>
</dbReference>
<keyword evidence="2" id="KW-0560">Oxidoreductase</keyword>
<proteinExistence type="inferred from homology"/>
<dbReference type="InterPro" id="IPR057326">
    <property type="entry name" value="KR_dom"/>
</dbReference>
<evidence type="ECO:0000256" key="2">
    <source>
        <dbReference type="ARBA" id="ARBA00023002"/>
    </source>
</evidence>
<dbReference type="Gene3D" id="3.40.50.720">
    <property type="entry name" value="NAD(P)-binding Rossmann-like Domain"/>
    <property type="match status" value="1"/>
</dbReference>
<accession>A0A4V1CMI6</accession>